<dbReference type="InterPro" id="IPR011251">
    <property type="entry name" value="Luciferase-like_dom"/>
</dbReference>
<keyword evidence="4" id="KW-0503">Monooxygenase</keyword>
<protein>
    <submittedName>
        <fullName evidence="6">Alkanesulfonate monooxygenase SsuD/methylene tetrahydromethanopterin reductase-like flavin-dependent oxidoreductase (Luciferase family)</fullName>
    </submittedName>
</protein>
<comment type="caution">
    <text evidence="6">The sequence shown here is derived from an EMBL/GenBank/DDBJ whole genome shotgun (WGS) entry which is preliminary data.</text>
</comment>
<dbReference type="AlphaFoldDB" id="A0A2N3Y0W6"/>
<feature type="domain" description="Luciferase-like" evidence="5">
    <location>
        <begin position="1"/>
        <end position="316"/>
    </location>
</feature>
<dbReference type="Pfam" id="PF00296">
    <property type="entry name" value="Bac_luciferase"/>
    <property type="match status" value="1"/>
</dbReference>
<keyword evidence="7" id="KW-1185">Reference proteome</keyword>
<dbReference type="GO" id="GO:0004497">
    <property type="term" value="F:monooxygenase activity"/>
    <property type="evidence" value="ECO:0007669"/>
    <property type="project" value="UniProtKB-KW"/>
</dbReference>
<keyword evidence="2" id="KW-0285">Flavoprotein</keyword>
<sequence>MHAAVFQTPFVPPTRSAREVFKWAVDRATVADQVGCTEYWVGEHATQSWECIPNPEMVLSACALNTENIILAPGAHLLPYHNPASLAIQIAWLTQILEGRYILGVGAGAYPADGALRGFNDLSKNHKMLSEAIEIMERLWKGEPFRHEGEFFKAGFPEEDPSHPFRNMLPHGGKVRMGVTGLSANSPSIRFAGANGYLPLSVYSGISFLKNHWKVYSEAAAVAGRPAEREDHHVVRDVFVAETDAEAKRLAKEGGMGKAWTEYLLPVYKQFGIIDGLAEGTGVNSADIDLDFLAEHVWICGSPDTVAAKFEEFQEGVGGFGTVMIYDYDYMDDPSPWNESLRLLAQEVAPRVKLPSAAR</sequence>
<organism evidence="6 7">
    <name type="scientific">Saccharopolyspora spinosa</name>
    <dbReference type="NCBI Taxonomy" id="60894"/>
    <lineage>
        <taxon>Bacteria</taxon>
        <taxon>Bacillati</taxon>
        <taxon>Actinomycetota</taxon>
        <taxon>Actinomycetes</taxon>
        <taxon>Pseudonocardiales</taxon>
        <taxon>Pseudonocardiaceae</taxon>
        <taxon>Saccharopolyspora</taxon>
    </lineage>
</organism>
<dbReference type="Proteomes" id="UP000233786">
    <property type="component" value="Unassembled WGS sequence"/>
</dbReference>
<dbReference type="InterPro" id="IPR050766">
    <property type="entry name" value="Bact_Lucif_Oxidored"/>
</dbReference>
<evidence type="ECO:0000259" key="5">
    <source>
        <dbReference type="Pfam" id="PF00296"/>
    </source>
</evidence>
<evidence type="ECO:0000313" key="6">
    <source>
        <dbReference type="EMBL" id="PKW16533.1"/>
    </source>
</evidence>
<proteinExistence type="inferred from homology"/>
<evidence type="ECO:0000256" key="2">
    <source>
        <dbReference type="ARBA" id="ARBA00022630"/>
    </source>
</evidence>
<dbReference type="RefSeq" id="WP_010314953.1">
    <property type="nucleotide sequence ID" value="NZ_CP061007.1"/>
</dbReference>
<evidence type="ECO:0000256" key="4">
    <source>
        <dbReference type="ARBA" id="ARBA00023033"/>
    </source>
</evidence>
<gene>
    <name evidence="6" type="ORF">A8926_4373</name>
</gene>
<evidence type="ECO:0000256" key="1">
    <source>
        <dbReference type="ARBA" id="ARBA00010426"/>
    </source>
</evidence>
<dbReference type="EMBL" id="PJNB01000001">
    <property type="protein sequence ID" value="PKW16533.1"/>
    <property type="molecule type" value="Genomic_DNA"/>
</dbReference>
<dbReference type="Gene3D" id="3.20.20.30">
    <property type="entry name" value="Luciferase-like domain"/>
    <property type="match status" value="1"/>
</dbReference>
<dbReference type="GO" id="GO:0005829">
    <property type="term" value="C:cytosol"/>
    <property type="evidence" value="ECO:0007669"/>
    <property type="project" value="TreeGrafter"/>
</dbReference>
<evidence type="ECO:0000256" key="3">
    <source>
        <dbReference type="ARBA" id="ARBA00023002"/>
    </source>
</evidence>
<dbReference type="STRING" id="994479.GCA_000194155_07320"/>
<dbReference type="PANTHER" id="PTHR30137:SF16">
    <property type="entry name" value="BLL0895 PROTEIN"/>
    <property type="match status" value="1"/>
</dbReference>
<name>A0A2N3Y0W6_SACSN</name>
<reference evidence="6" key="1">
    <citation type="submission" date="2017-12" db="EMBL/GenBank/DDBJ databases">
        <title>Sequencing the genomes of 1000 Actinobacteria strains.</title>
        <authorList>
            <person name="Klenk H.-P."/>
        </authorList>
    </citation>
    <scope>NUCLEOTIDE SEQUENCE [LARGE SCALE GENOMIC DNA]</scope>
    <source>
        <strain evidence="6">DSM 44228</strain>
    </source>
</reference>
<keyword evidence="3" id="KW-0560">Oxidoreductase</keyword>
<dbReference type="OrthoDB" id="5175259at2"/>
<accession>A0A2N3Y0W6</accession>
<evidence type="ECO:0000313" key="7">
    <source>
        <dbReference type="Proteomes" id="UP000233786"/>
    </source>
</evidence>
<dbReference type="SUPFAM" id="SSF51679">
    <property type="entry name" value="Bacterial luciferase-like"/>
    <property type="match status" value="1"/>
</dbReference>
<comment type="similarity">
    <text evidence="1">Belongs to the bacterial luciferase oxidoreductase family.</text>
</comment>
<dbReference type="GO" id="GO:0016705">
    <property type="term" value="F:oxidoreductase activity, acting on paired donors, with incorporation or reduction of molecular oxygen"/>
    <property type="evidence" value="ECO:0007669"/>
    <property type="project" value="InterPro"/>
</dbReference>
<dbReference type="PANTHER" id="PTHR30137">
    <property type="entry name" value="LUCIFERASE-LIKE MONOOXYGENASE"/>
    <property type="match status" value="1"/>
</dbReference>
<dbReference type="InterPro" id="IPR036661">
    <property type="entry name" value="Luciferase-like_sf"/>
</dbReference>